<sequence length="293" mass="32279">MVFKLKGVYVLAISPMKKSDKTLDFKALERNLNHFIDAGVNGIVVGGTYAEYPSMNYEERVELFSNAKEIINKRVPLICCTASSNPAEALKLSKKAKELGVDGVMVTAPYVSEVRQDDIIRFFEYLSSNVDIPIFIYNSASIGISLSPQTIEKLAKIKNVKGVKHGSTNIRELIEVNTLVGKEIAILPASDSIALGGLGIGLPGFTSTNANFMIEEFVKFYNEFTAGDLVAAQKRFYNWQPIWDLAKKFGQPAMVKAAMEIVGLDSGPVRLPFKTLGLDDKKEIEQVIKKTMG</sequence>
<feature type="active site" description="Proton donor/acceptor" evidence="3">
    <location>
        <position position="137"/>
    </location>
</feature>
<dbReference type="GO" id="GO:0005829">
    <property type="term" value="C:cytosol"/>
    <property type="evidence" value="ECO:0007669"/>
    <property type="project" value="TreeGrafter"/>
</dbReference>
<keyword evidence="1 2" id="KW-0456">Lyase</keyword>
<reference evidence="4 5" key="1">
    <citation type="journal article" date="2015" name="Genome Announc.">
        <title>Expanding the biotechnology potential of lactobacilli through comparative genomics of 213 strains and associated genera.</title>
        <authorList>
            <person name="Sun Z."/>
            <person name="Harris H.M."/>
            <person name="McCann A."/>
            <person name="Guo C."/>
            <person name="Argimon S."/>
            <person name="Zhang W."/>
            <person name="Yang X."/>
            <person name="Jeffery I.B."/>
            <person name="Cooney J.C."/>
            <person name="Kagawa T.F."/>
            <person name="Liu W."/>
            <person name="Song Y."/>
            <person name="Salvetti E."/>
            <person name="Wrobel A."/>
            <person name="Rasinkangas P."/>
            <person name="Parkhill J."/>
            <person name="Rea M.C."/>
            <person name="O'Sullivan O."/>
            <person name="Ritari J."/>
            <person name="Douillard F.P."/>
            <person name="Paul Ross R."/>
            <person name="Yang R."/>
            <person name="Briner A.E."/>
            <person name="Felis G.E."/>
            <person name="de Vos W.M."/>
            <person name="Barrangou R."/>
            <person name="Klaenhammer T.R."/>
            <person name="Caufield P.W."/>
            <person name="Cui Y."/>
            <person name="Zhang H."/>
            <person name="O'Toole P.W."/>
        </authorList>
    </citation>
    <scope>NUCLEOTIDE SEQUENCE [LARGE SCALE GENOMIC DNA]</scope>
    <source>
        <strain evidence="4 5">DSM 20444</strain>
    </source>
</reference>
<evidence type="ECO:0000313" key="4">
    <source>
        <dbReference type="EMBL" id="KRN08755.1"/>
    </source>
</evidence>
<feature type="active site" description="Schiff-base intermediate with substrate" evidence="3">
    <location>
        <position position="164"/>
    </location>
</feature>
<dbReference type="InterPro" id="IPR013785">
    <property type="entry name" value="Aldolase_TIM"/>
</dbReference>
<dbReference type="Proteomes" id="UP000050898">
    <property type="component" value="Unassembled WGS sequence"/>
</dbReference>
<name>J0UUK3_9LACO</name>
<evidence type="ECO:0000256" key="1">
    <source>
        <dbReference type="ARBA" id="ARBA00023239"/>
    </source>
</evidence>
<dbReference type="SMART" id="SM01130">
    <property type="entry name" value="DHDPS"/>
    <property type="match status" value="1"/>
</dbReference>
<dbReference type="PIRSF" id="PIRSF001365">
    <property type="entry name" value="DHDPS"/>
    <property type="match status" value="1"/>
</dbReference>
<dbReference type="PANTHER" id="PTHR42849">
    <property type="entry name" value="N-ACETYLNEURAMINATE LYASE"/>
    <property type="match status" value="1"/>
</dbReference>
<dbReference type="GO" id="GO:0008747">
    <property type="term" value="F:N-acetylneuraminate lyase activity"/>
    <property type="evidence" value="ECO:0007669"/>
    <property type="project" value="TreeGrafter"/>
</dbReference>
<dbReference type="PRINTS" id="PR00146">
    <property type="entry name" value="DHPICSNTHASE"/>
</dbReference>
<dbReference type="Gene3D" id="3.20.20.70">
    <property type="entry name" value="Aldolase class I"/>
    <property type="match status" value="1"/>
</dbReference>
<dbReference type="AlphaFoldDB" id="J0UUK3"/>
<dbReference type="SUPFAM" id="SSF51569">
    <property type="entry name" value="Aldolase"/>
    <property type="match status" value="1"/>
</dbReference>
<dbReference type="InterPro" id="IPR002220">
    <property type="entry name" value="DapA-like"/>
</dbReference>
<evidence type="ECO:0000313" key="5">
    <source>
        <dbReference type="Proteomes" id="UP000050898"/>
    </source>
</evidence>
<dbReference type="Pfam" id="PF00701">
    <property type="entry name" value="DHDPS"/>
    <property type="match status" value="1"/>
</dbReference>
<dbReference type="PATRIC" id="fig|1046596.6.peg.2008"/>
<comment type="caution">
    <text evidence="4">The sequence shown here is derived from an EMBL/GenBank/DDBJ whole genome shotgun (WGS) entry which is preliminary data.</text>
</comment>
<dbReference type="GO" id="GO:0019262">
    <property type="term" value="P:N-acetylneuraminate catabolic process"/>
    <property type="evidence" value="ECO:0007669"/>
    <property type="project" value="TreeGrafter"/>
</dbReference>
<dbReference type="OrthoDB" id="9771791at2"/>
<gene>
    <name evidence="4" type="ORF">FD00_GL001912</name>
</gene>
<evidence type="ECO:0000256" key="2">
    <source>
        <dbReference type="PIRNR" id="PIRNR001365"/>
    </source>
</evidence>
<comment type="similarity">
    <text evidence="2">Belongs to the DapA family.</text>
</comment>
<dbReference type="PANTHER" id="PTHR42849:SF1">
    <property type="entry name" value="N-ACETYLNEURAMINATE LYASE"/>
    <property type="match status" value="1"/>
</dbReference>
<organism evidence="4 5">
    <name type="scientific">Liquorilactobacillus mali KCTC 3596 = DSM 20444</name>
    <dbReference type="NCBI Taxonomy" id="1046596"/>
    <lineage>
        <taxon>Bacteria</taxon>
        <taxon>Bacillati</taxon>
        <taxon>Bacillota</taxon>
        <taxon>Bacilli</taxon>
        <taxon>Lactobacillales</taxon>
        <taxon>Lactobacillaceae</taxon>
        <taxon>Liquorilactobacillus</taxon>
    </lineage>
</organism>
<dbReference type="EMBL" id="AYYH01000051">
    <property type="protein sequence ID" value="KRN08755.1"/>
    <property type="molecule type" value="Genomic_DNA"/>
</dbReference>
<accession>J0UUK3</accession>
<proteinExistence type="inferred from homology"/>
<dbReference type="CDD" id="cd00408">
    <property type="entry name" value="DHDPS-like"/>
    <property type="match status" value="1"/>
</dbReference>
<dbReference type="RefSeq" id="WP_003687470.1">
    <property type="nucleotide sequence ID" value="NZ_AKKT01000016.1"/>
</dbReference>
<evidence type="ECO:0000256" key="3">
    <source>
        <dbReference type="PIRSR" id="PIRSR001365-1"/>
    </source>
</evidence>
<dbReference type="GeneID" id="98316059"/>
<protein>
    <submittedName>
        <fullName evidence="4">Dihydrodipicolinate synthetase</fullName>
    </submittedName>
</protein>
<keyword evidence="5" id="KW-1185">Reference proteome</keyword>